<dbReference type="Proteomes" id="UP000249146">
    <property type="component" value="Unassembled WGS sequence"/>
</dbReference>
<organism evidence="1 2">
    <name type="scientific">Dehalococcoides mccartyi</name>
    <dbReference type="NCBI Taxonomy" id="61435"/>
    <lineage>
        <taxon>Bacteria</taxon>
        <taxon>Bacillati</taxon>
        <taxon>Chloroflexota</taxon>
        <taxon>Dehalococcoidia</taxon>
        <taxon>Dehalococcoidales</taxon>
        <taxon>Dehalococcoidaceae</taxon>
        <taxon>Dehalococcoides</taxon>
    </lineage>
</organism>
<name>A0A328EP06_9CHLR</name>
<protein>
    <submittedName>
        <fullName evidence="1">Uncharacterized protein</fullName>
    </submittedName>
</protein>
<reference evidence="1 2" key="1">
    <citation type="submission" date="2018-05" db="EMBL/GenBank/DDBJ databases">
        <title>Draft genome sequences of Dehalococcoides mccartyi strains RC and KS.</title>
        <authorList>
            <person name="Higgins S.A."/>
            <person name="Padilla-Crespo E."/>
            <person name="Loeffler F.E."/>
        </authorList>
    </citation>
    <scope>NUCLEOTIDE SEQUENCE [LARGE SCALE GENOMIC DNA]</scope>
    <source>
        <strain evidence="1 2">RC</strain>
    </source>
</reference>
<dbReference type="EMBL" id="QGLC01000009">
    <property type="protein sequence ID" value="RAL69338.1"/>
    <property type="molecule type" value="Genomic_DNA"/>
</dbReference>
<dbReference type="AlphaFoldDB" id="A0A328EP06"/>
<evidence type="ECO:0000313" key="1">
    <source>
        <dbReference type="EMBL" id="RAL69338.1"/>
    </source>
</evidence>
<evidence type="ECO:0000313" key="2">
    <source>
        <dbReference type="Proteomes" id="UP000249146"/>
    </source>
</evidence>
<proteinExistence type="predicted"/>
<comment type="caution">
    <text evidence="1">The sequence shown here is derived from an EMBL/GenBank/DDBJ whole genome shotgun (WGS) entry which is preliminary data.</text>
</comment>
<accession>A0A328EP06</accession>
<gene>
    <name evidence="1" type="ORF">C1G87_0262</name>
</gene>
<sequence length="52" mass="5951">MYCSKCGKQVDDSVSFCLLAVISSIRAEQPLRNTPNENPGLRPVCWVYFWEV</sequence>